<name>A0A8T0EST6_ARGBR</name>
<dbReference type="SMART" id="SM01126">
    <property type="entry name" value="DDE_Tnp_IS1595"/>
    <property type="match status" value="1"/>
</dbReference>
<accession>A0A8T0EST6</accession>
<evidence type="ECO:0000259" key="1">
    <source>
        <dbReference type="SMART" id="SM01126"/>
    </source>
</evidence>
<dbReference type="PANTHER" id="PTHR47163">
    <property type="entry name" value="DDE_TNP_IS1595 DOMAIN-CONTAINING PROTEIN"/>
    <property type="match status" value="1"/>
</dbReference>
<dbReference type="InterPro" id="IPR024445">
    <property type="entry name" value="Tnp_ISXO2-like"/>
</dbReference>
<evidence type="ECO:0000313" key="2">
    <source>
        <dbReference type="EMBL" id="KAF8778940.1"/>
    </source>
</evidence>
<dbReference type="Proteomes" id="UP000807504">
    <property type="component" value="Unassembled WGS sequence"/>
</dbReference>
<dbReference type="AlphaFoldDB" id="A0A8T0EST6"/>
<evidence type="ECO:0000313" key="3">
    <source>
        <dbReference type="Proteomes" id="UP000807504"/>
    </source>
</evidence>
<proteinExistence type="predicted"/>
<dbReference type="Pfam" id="PF12762">
    <property type="entry name" value="DDE_Tnp_IS1595"/>
    <property type="match status" value="1"/>
</dbReference>
<protein>
    <submittedName>
        <fullName evidence="2">Putative transposase-like protein like</fullName>
    </submittedName>
</protein>
<dbReference type="NCBIfam" id="NF033547">
    <property type="entry name" value="transpos_IS1595"/>
    <property type="match status" value="1"/>
</dbReference>
<dbReference type="EMBL" id="JABXBU010002072">
    <property type="protein sequence ID" value="KAF8778940.1"/>
    <property type="molecule type" value="Genomic_DNA"/>
</dbReference>
<comment type="caution">
    <text evidence="2">The sequence shown here is derived from an EMBL/GenBank/DDBJ whole genome shotgun (WGS) entry which is preliminary data.</text>
</comment>
<feature type="domain" description="ISXO2-like transposase" evidence="1">
    <location>
        <begin position="72"/>
        <end position="218"/>
    </location>
</feature>
<organism evidence="2 3">
    <name type="scientific">Argiope bruennichi</name>
    <name type="common">Wasp spider</name>
    <name type="synonym">Aranea bruennichi</name>
    <dbReference type="NCBI Taxonomy" id="94029"/>
    <lineage>
        <taxon>Eukaryota</taxon>
        <taxon>Metazoa</taxon>
        <taxon>Ecdysozoa</taxon>
        <taxon>Arthropoda</taxon>
        <taxon>Chelicerata</taxon>
        <taxon>Arachnida</taxon>
        <taxon>Araneae</taxon>
        <taxon>Araneomorphae</taxon>
        <taxon>Entelegynae</taxon>
        <taxon>Araneoidea</taxon>
        <taxon>Araneidae</taxon>
        <taxon>Argiope</taxon>
    </lineage>
</organism>
<keyword evidence="3" id="KW-1185">Reference proteome</keyword>
<sequence length="249" mass="29213">MCGKQVSLRYGSWFNSSRLTIEEIFLLTFEIVIGTRTWEIKEQYFFGNSTLSDWRQFINERILEYVEENSEKIGGVGKIVEVDESKFGKRKYNRGHRVEGQWVFGGVERGSGRTFLVAVHDRKAETLVSCIKQWIEPGTIIYSDYWKAYDSLGEEGYEHLKANHSLHFLQPANLANGIPAIHTNTVESLWNIVKNTLPIYNWQGDFKFYLAMFLFERSCRDKKVHVFNKFLEIIRDIPWEEYSIKVSDK</sequence>
<reference evidence="2" key="1">
    <citation type="journal article" date="2020" name="bioRxiv">
        <title>Chromosome-level reference genome of the European wasp spider Argiope bruennichi: a resource for studies on range expansion and evolutionary adaptation.</title>
        <authorList>
            <person name="Sheffer M.M."/>
            <person name="Hoppe A."/>
            <person name="Krehenwinkel H."/>
            <person name="Uhl G."/>
            <person name="Kuss A.W."/>
            <person name="Jensen L."/>
            <person name="Jensen C."/>
            <person name="Gillespie R.G."/>
            <person name="Hoff K.J."/>
            <person name="Prost S."/>
        </authorList>
    </citation>
    <scope>NUCLEOTIDE SEQUENCE</scope>
</reference>
<dbReference type="PANTHER" id="PTHR47163:SF2">
    <property type="entry name" value="SI:DKEY-17M8.2"/>
    <property type="match status" value="1"/>
</dbReference>
<reference evidence="2" key="2">
    <citation type="submission" date="2020-06" db="EMBL/GenBank/DDBJ databases">
        <authorList>
            <person name="Sheffer M."/>
        </authorList>
    </citation>
    <scope>NUCLEOTIDE SEQUENCE</scope>
</reference>
<dbReference type="InterPro" id="IPR053164">
    <property type="entry name" value="IS1016-like_transposase"/>
</dbReference>
<gene>
    <name evidence="2" type="ORF">HNY73_015614</name>
</gene>